<dbReference type="InterPro" id="IPR002938">
    <property type="entry name" value="FAD-bd"/>
</dbReference>
<dbReference type="Pfam" id="PF01494">
    <property type="entry name" value="FAD_binding_3"/>
    <property type="match status" value="1"/>
</dbReference>
<dbReference type="SUPFAM" id="SSF51905">
    <property type="entry name" value="FAD/NAD(P)-binding domain"/>
    <property type="match status" value="1"/>
</dbReference>
<evidence type="ECO:0000313" key="5">
    <source>
        <dbReference type="Proteomes" id="UP000021053"/>
    </source>
</evidence>
<evidence type="ECO:0000256" key="2">
    <source>
        <dbReference type="ARBA" id="ARBA00023033"/>
    </source>
</evidence>
<name>A0A010ZMK1_9ACTN</name>
<dbReference type="PRINTS" id="PR00420">
    <property type="entry name" value="RNGMNOXGNASE"/>
</dbReference>
<evidence type="ECO:0000259" key="3">
    <source>
        <dbReference type="Pfam" id="PF01494"/>
    </source>
</evidence>
<sequence length="392" mass="41764">MRVLVIGGGVAGSATAIALHRAGIDAEIYERHPGVADDVGLFLTFAGNGIDALQVLGAAEPVEKTAFPTPRMVMRSGTGRVLGSMSNGDASRTIRRADLYRVLRDEVVRRGIPIHYGKALADVEPSATGVRARFGDGTDASGDLLVGADGLHSPTRNLIDPDAPAPRYVPVLNTGGYARGVAVDAEPGTFTMVFGKRAFFGYVPAPNGEVWWFANPPYPTAPSAAELAGMNAGGAWRRRLLELYADDATPAVALIEASTNPMTGWATYDLPAVPNWYRDRMVLVGDAAHATSPSSGQGASMAIEDAVVLAKSLRDVPDRAEALATYVGIRRPRVERVVKAGARSSSMKVAGPVGRVVRDAMMPLFLPMASRMMKTEWMHRYHIDWDVPVSAA</sequence>
<organism evidence="4 5">
    <name type="scientific">Cryptosporangium arvum DSM 44712</name>
    <dbReference type="NCBI Taxonomy" id="927661"/>
    <lineage>
        <taxon>Bacteria</taxon>
        <taxon>Bacillati</taxon>
        <taxon>Actinomycetota</taxon>
        <taxon>Actinomycetes</taxon>
        <taxon>Cryptosporangiales</taxon>
        <taxon>Cryptosporangiaceae</taxon>
        <taxon>Cryptosporangium</taxon>
    </lineage>
</organism>
<dbReference type="InterPro" id="IPR036188">
    <property type="entry name" value="FAD/NAD-bd_sf"/>
</dbReference>
<dbReference type="EMBL" id="JFBT01000001">
    <property type="protein sequence ID" value="EXG79904.1"/>
    <property type="molecule type" value="Genomic_DNA"/>
</dbReference>
<feature type="domain" description="FAD-binding" evidence="3">
    <location>
        <begin position="2"/>
        <end position="339"/>
    </location>
</feature>
<protein>
    <submittedName>
        <fullName evidence="4">2-polyprenyl-6-methoxyphenol hydroxylase-like oxidoreductase</fullName>
    </submittedName>
</protein>
<evidence type="ECO:0000313" key="4">
    <source>
        <dbReference type="EMBL" id="EXG79904.1"/>
    </source>
</evidence>
<keyword evidence="2" id="KW-0503">Monooxygenase</keyword>
<dbReference type="Proteomes" id="UP000021053">
    <property type="component" value="Unassembled WGS sequence"/>
</dbReference>
<dbReference type="InterPro" id="IPR050493">
    <property type="entry name" value="FAD-dep_Monooxygenase_BioMet"/>
</dbReference>
<keyword evidence="5" id="KW-1185">Reference proteome</keyword>
<dbReference type="AlphaFoldDB" id="A0A010ZMK1"/>
<dbReference type="RefSeq" id="WP_245620388.1">
    <property type="nucleotide sequence ID" value="NZ_KK073874.1"/>
</dbReference>
<dbReference type="PATRIC" id="fig|927661.3.peg.940"/>
<keyword evidence="1" id="KW-0560">Oxidoreductase</keyword>
<proteinExistence type="predicted"/>
<reference evidence="4 5" key="1">
    <citation type="submission" date="2013-07" db="EMBL/GenBank/DDBJ databases">
        <authorList>
            <consortium name="DOE Joint Genome Institute"/>
            <person name="Eisen J."/>
            <person name="Huntemann M."/>
            <person name="Han J."/>
            <person name="Chen A."/>
            <person name="Kyrpides N."/>
            <person name="Mavromatis K."/>
            <person name="Markowitz V."/>
            <person name="Palaniappan K."/>
            <person name="Ivanova N."/>
            <person name="Schaumberg A."/>
            <person name="Pati A."/>
            <person name="Liolios K."/>
            <person name="Nordberg H.P."/>
            <person name="Cantor M.N."/>
            <person name="Hua S.X."/>
            <person name="Woyke T."/>
        </authorList>
    </citation>
    <scope>NUCLEOTIDE SEQUENCE [LARGE SCALE GENOMIC DNA]</scope>
    <source>
        <strain evidence="4 5">DSM 44712</strain>
    </source>
</reference>
<accession>A0A010ZMK1</accession>
<dbReference type="PANTHER" id="PTHR13789">
    <property type="entry name" value="MONOOXYGENASE"/>
    <property type="match status" value="1"/>
</dbReference>
<gene>
    <name evidence="4" type="ORF">CryarDRAFT_0956</name>
</gene>
<evidence type="ECO:0000256" key="1">
    <source>
        <dbReference type="ARBA" id="ARBA00023002"/>
    </source>
</evidence>
<comment type="caution">
    <text evidence="4">The sequence shown here is derived from an EMBL/GenBank/DDBJ whole genome shotgun (WGS) entry which is preliminary data.</text>
</comment>
<dbReference type="PANTHER" id="PTHR13789:SF309">
    <property type="entry name" value="PUTATIVE (AFU_ORTHOLOGUE AFUA_6G14510)-RELATED"/>
    <property type="match status" value="1"/>
</dbReference>
<dbReference type="GO" id="GO:0071949">
    <property type="term" value="F:FAD binding"/>
    <property type="evidence" value="ECO:0007669"/>
    <property type="project" value="InterPro"/>
</dbReference>
<dbReference type="GO" id="GO:0004497">
    <property type="term" value="F:monooxygenase activity"/>
    <property type="evidence" value="ECO:0007669"/>
    <property type="project" value="UniProtKB-KW"/>
</dbReference>
<dbReference type="Gene3D" id="3.50.50.60">
    <property type="entry name" value="FAD/NAD(P)-binding domain"/>
    <property type="match status" value="1"/>
</dbReference>
<dbReference type="HOGENOM" id="CLU_009665_19_5_11"/>